<dbReference type="InterPro" id="IPR042243">
    <property type="entry name" value="HypD_1"/>
</dbReference>
<gene>
    <name evidence="1" type="ORF">ABW22_13900</name>
</gene>
<protein>
    <submittedName>
        <fullName evidence="1">Hydrogenase formation protein HupD</fullName>
    </submittedName>
</protein>
<dbReference type="Pfam" id="PF01924">
    <property type="entry name" value="HypD"/>
    <property type="match status" value="1"/>
</dbReference>
<dbReference type="EMBL" id="LDUG01000046">
    <property type="protein sequence ID" value="KVW93485.1"/>
    <property type="molecule type" value="Genomic_DNA"/>
</dbReference>
<accession>A0A106BJ78</accession>
<sequence>MNYVDEFRDGALAQNIAARLRAEADPARRYRFMEFCGGHTHALARYGVVDLLPHNVRMIHGPGCPVCVLPVGRIDMAIRLALDQGVTLCSYGDVMRVPASGDLSLLRAKARGADIRMVYSPADALALARGQPGREVVFLAIGFETT</sequence>
<dbReference type="GO" id="GO:0005506">
    <property type="term" value="F:iron ion binding"/>
    <property type="evidence" value="ECO:0007669"/>
    <property type="project" value="TreeGrafter"/>
</dbReference>
<dbReference type="PANTHER" id="PTHR30149:SF0">
    <property type="entry name" value="HYDROGENASE MATURATION FACTOR HYPD"/>
    <property type="match status" value="1"/>
</dbReference>
<dbReference type="Proteomes" id="UP000064243">
    <property type="component" value="Unassembled WGS sequence"/>
</dbReference>
<dbReference type="PATRIC" id="fig|36861.3.peg.2601"/>
<proteinExistence type="predicted"/>
<keyword evidence="2" id="KW-1185">Reference proteome</keyword>
<dbReference type="AlphaFoldDB" id="A0A106BJ78"/>
<dbReference type="GO" id="GO:0051604">
    <property type="term" value="P:protein maturation"/>
    <property type="evidence" value="ECO:0007669"/>
    <property type="project" value="TreeGrafter"/>
</dbReference>
<dbReference type="Gene3D" id="3.40.50.11740">
    <property type="entry name" value="HypD, alpha/beta domain 2"/>
    <property type="match status" value="1"/>
</dbReference>
<dbReference type="InterPro" id="IPR002780">
    <property type="entry name" value="Hyd_form_HypD"/>
</dbReference>
<organism evidence="1 2">
    <name type="scientific">Thiobacillus denitrificans</name>
    <dbReference type="NCBI Taxonomy" id="36861"/>
    <lineage>
        <taxon>Bacteria</taxon>
        <taxon>Pseudomonadati</taxon>
        <taxon>Pseudomonadota</taxon>
        <taxon>Betaproteobacteria</taxon>
        <taxon>Nitrosomonadales</taxon>
        <taxon>Thiobacillaceae</taxon>
        <taxon>Thiobacillus</taxon>
    </lineage>
</organism>
<dbReference type="GO" id="GO:0070025">
    <property type="term" value="F:carbon monoxide binding"/>
    <property type="evidence" value="ECO:0007669"/>
    <property type="project" value="TreeGrafter"/>
</dbReference>
<feature type="non-terminal residue" evidence="1">
    <location>
        <position position="146"/>
    </location>
</feature>
<reference evidence="1 2" key="1">
    <citation type="journal article" date="2015" name="Appl. Environ. Microbiol.">
        <title>Aerobic and Anaerobic Thiosulfate Oxidation by a Cold-Adapted, Subglacial Chemoautotroph.</title>
        <authorList>
            <person name="Harrold Z.R."/>
            <person name="Skidmore M.L."/>
            <person name="Hamilton T.L."/>
            <person name="Desch L."/>
            <person name="Amada K."/>
            <person name="van Gelder W."/>
            <person name="Glover K."/>
            <person name="Roden E.E."/>
            <person name="Boyd E.S."/>
        </authorList>
    </citation>
    <scope>NUCLEOTIDE SEQUENCE [LARGE SCALE GENOMIC DNA]</scope>
    <source>
        <strain evidence="1 2">RG</strain>
    </source>
</reference>
<evidence type="ECO:0000313" key="1">
    <source>
        <dbReference type="EMBL" id="KVW93485.1"/>
    </source>
</evidence>
<evidence type="ECO:0000313" key="2">
    <source>
        <dbReference type="Proteomes" id="UP000064243"/>
    </source>
</evidence>
<dbReference type="GO" id="GO:0051539">
    <property type="term" value="F:4 iron, 4 sulfur cluster binding"/>
    <property type="evidence" value="ECO:0007669"/>
    <property type="project" value="TreeGrafter"/>
</dbReference>
<name>A0A106BJ78_THIDE</name>
<comment type="caution">
    <text evidence="1">The sequence shown here is derived from an EMBL/GenBank/DDBJ whole genome shotgun (WGS) entry which is preliminary data.</text>
</comment>
<dbReference type="PANTHER" id="PTHR30149">
    <property type="entry name" value="HYDROGENASE PROTEIN ASSEMBLY PROTEIN HYPD"/>
    <property type="match status" value="1"/>
</dbReference>